<gene>
    <name evidence="3" type="ORF">Zm00014a_006312</name>
</gene>
<dbReference type="Proteomes" id="UP000251960">
    <property type="component" value="Chromosome 8"/>
</dbReference>
<keyword evidence="1" id="KW-0812">Transmembrane</keyword>
<feature type="signal peptide" evidence="2">
    <location>
        <begin position="1"/>
        <end position="17"/>
    </location>
</feature>
<evidence type="ECO:0000256" key="1">
    <source>
        <dbReference type="SAM" id="Phobius"/>
    </source>
</evidence>
<comment type="caution">
    <text evidence="3">The sequence shown here is derived from an EMBL/GenBank/DDBJ whole genome shotgun (WGS) entry which is preliminary data.</text>
</comment>
<sequence length="144" mass="15068">MALGSLTFVLVAAPSLCSLLVGAFFAPQSMAPGSAHAQLQLGALPARSLLQLGALRPWLSAAHLLQLLASRSSFSLGLARRLTAWPPAPSSWPRSRPAAPALRLPSSLRPSRSSLDSPIAANVLSSLFVAATIVLYLQVPLQPQ</sequence>
<keyword evidence="1" id="KW-1133">Transmembrane helix</keyword>
<keyword evidence="2" id="KW-0732">Signal</keyword>
<feature type="transmembrane region" description="Helical" evidence="1">
    <location>
        <begin position="119"/>
        <end position="139"/>
    </location>
</feature>
<organism evidence="3 4">
    <name type="scientific">Zea mays</name>
    <name type="common">Maize</name>
    <dbReference type="NCBI Taxonomy" id="4577"/>
    <lineage>
        <taxon>Eukaryota</taxon>
        <taxon>Viridiplantae</taxon>
        <taxon>Streptophyta</taxon>
        <taxon>Embryophyta</taxon>
        <taxon>Tracheophyta</taxon>
        <taxon>Spermatophyta</taxon>
        <taxon>Magnoliopsida</taxon>
        <taxon>Liliopsida</taxon>
        <taxon>Poales</taxon>
        <taxon>Poaceae</taxon>
        <taxon>PACMAD clade</taxon>
        <taxon>Panicoideae</taxon>
        <taxon>Andropogonodae</taxon>
        <taxon>Andropogoneae</taxon>
        <taxon>Tripsacinae</taxon>
        <taxon>Zea</taxon>
    </lineage>
</organism>
<evidence type="ECO:0000256" key="2">
    <source>
        <dbReference type="SAM" id="SignalP"/>
    </source>
</evidence>
<accession>A0A3L6DQ64</accession>
<evidence type="ECO:0000313" key="3">
    <source>
        <dbReference type="EMBL" id="PWZ10780.1"/>
    </source>
</evidence>
<proteinExistence type="predicted"/>
<keyword evidence="1" id="KW-0472">Membrane</keyword>
<feature type="chain" id="PRO_5017926156" evidence="2">
    <location>
        <begin position="18"/>
        <end position="144"/>
    </location>
</feature>
<dbReference type="EMBL" id="NCVQ01000009">
    <property type="protein sequence ID" value="PWZ10780.1"/>
    <property type="molecule type" value="Genomic_DNA"/>
</dbReference>
<reference evidence="3 4" key="1">
    <citation type="journal article" date="2018" name="Nat. Genet.">
        <title>Extensive intraspecific gene order and gene structural variations between Mo17 and other maize genomes.</title>
        <authorList>
            <person name="Sun S."/>
            <person name="Zhou Y."/>
            <person name="Chen J."/>
            <person name="Shi J."/>
            <person name="Zhao H."/>
            <person name="Zhao H."/>
            <person name="Song W."/>
            <person name="Zhang M."/>
            <person name="Cui Y."/>
            <person name="Dong X."/>
            <person name="Liu H."/>
            <person name="Ma X."/>
            <person name="Jiao Y."/>
            <person name="Wang B."/>
            <person name="Wei X."/>
            <person name="Stein J.C."/>
            <person name="Glaubitz J.C."/>
            <person name="Lu F."/>
            <person name="Yu G."/>
            <person name="Liang C."/>
            <person name="Fengler K."/>
            <person name="Li B."/>
            <person name="Rafalski A."/>
            <person name="Schnable P.S."/>
            <person name="Ware D.H."/>
            <person name="Buckler E.S."/>
            <person name="Lai J."/>
        </authorList>
    </citation>
    <scope>NUCLEOTIDE SEQUENCE [LARGE SCALE GENOMIC DNA]</scope>
    <source>
        <strain evidence="4">cv. Missouri 17</strain>
        <tissue evidence="3">Seedling</tissue>
    </source>
</reference>
<protein>
    <submittedName>
        <fullName evidence="3">Uncharacterized protein</fullName>
    </submittedName>
</protein>
<dbReference type="AlphaFoldDB" id="A0A3L6DQ64"/>
<name>A0A3L6DQ64_MAIZE</name>
<evidence type="ECO:0000313" key="4">
    <source>
        <dbReference type="Proteomes" id="UP000251960"/>
    </source>
</evidence>